<feature type="domain" description="SCP" evidence="1">
    <location>
        <begin position="112"/>
        <end position="260"/>
    </location>
</feature>
<proteinExistence type="predicted"/>
<dbReference type="InterPro" id="IPR035940">
    <property type="entry name" value="CAP_sf"/>
</dbReference>
<dbReference type="SUPFAM" id="SSF55797">
    <property type="entry name" value="PR-1-like"/>
    <property type="match status" value="1"/>
</dbReference>
<organism evidence="2 3">
    <name type="scientific">Ancylostoma ceylanicum</name>
    <dbReference type="NCBI Taxonomy" id="53326"/>
    <lineage>
        <taxon>Eukaryota</taxon>
        <taxon>Metazoa</taxon>
        <taxon>Ecdysozoa</taxon>
        <taxon>Nematoda</taxon>
        <taxon>Chromadorea</taxon>
        <taxon>Rhabditida</taxon>
        <taxon>Rhabditina</taxon>
        <taxon>Rhabditomorpha</taxon>
        <taxon>Strongyloidea</taxon>
        <taxon>Ancylostomatidae</taxon>
        <taxon>Ancylostomatinae</taxon>
        <taxon>Ancylostoma</taxon>
    </lineage>
</organism>
<reference evidence="2 3" key="1">
    <citation type="submission" date="2013-05" db="EMBL/GenBank/DDBJ databases">
        <title>Draft genome of the parasitic nematode Anyclostoma ceylanicum.</title>
        <authorList>
            <person name="Mitreva M."/>
        </authorList>
    </citation>
    <scope>NUCLEOTIDE SEQUENCE [LARGE SCALE GENOMIC DNA]</scope>
</reference>
<evidence type="ECO:0000313" key="3">
    <source>
        <dbReference type="Proteomes" id="UP000054495"/>
    </source>
</evidence>
<dbReference type="EMBL" id="KE125053">
    <property type="protein sequence ID" value="EPB72325.1"/>
    <property type="molecule type" value="Genomic_DNA"/>
</dbReference>
<dbReference type="CDD" id="cd05380">
    <property type="entry name" value="CAP_euk"/>
    <property type="match status" value="1"/>
</dbReference>
<dbReference type="SMART" id="SM00198">
    <property type="entry name" value="SCP"/>
    <property type="match status" value="1"/>
</dbReference>
<accession>A0A0D6LJU8</accession>
<sequence length="288" mass="31294">MLTWDCDIENNAFLSTCDQTTVAIPADYASNSDTLPMTGKKCDIKENTMTVLKKWYDQVKAEDVAGADAVYNEQTQKEFGIVNLKANPLPDCPNPQAGQLGDDKMTYDMQITARDMANYYRNLVATGWAQDKNGYAPTAKGINALVYDCATAGKDAYDIIDCANPSYNSKVGLAVSTYTTRNLNLPEEDVLKEAMSKWYDQLKNVDLDEDANYDSNVQTSAKDFANLVIGDATMVGCSVKTCPKEGYTVAVCEFDGTVPTPDDSLYAVGKTCSSCANGCDKTLTGLCV</sequence>
<dbReference type="Gene3D" id="3.40.33.10">
    <property type="entry name" value="CAP"/>
    <property type="match status" value="1"/>
</dbReference>
<evidence type="ECO:0000259" key="1">
    <source>
        <dbReference type="SMART" id="SM00198"/>
    </source>
</evidence>
<dbReference type="AlphaFoldDB" id="A0A0D6LJU8"/>
<dbReference type="Proteomes" id="UP000054495">
    <property type="component" value="Unassembled WGS sequence"/>
</dbReference>
<evidence type="ECO:0000313" key="2">
    <source>
        <dbReference type="EMBL" id="EPB72325.1"/>
    </source>
</evidence>
<name>A0A0D6LJU8_9BILA</name>
<keyword evidence="3" id="KW-1185">Reference proteome</keyword>
<protein>
    <submittedName>
        <fullName evidence="2">SCP-like protein</fullName>
    </submittedName>
</protein>
<dbReference type="Pfam" id="PF00188">
    <property type="entry name" value="CAP"/>
    <property type="match status" value="1"/>
</dbReference>
<dbReference type="InterPro" id="IPR014044">
    <property type="entry name" value="CAP_dom"/>
</dbReference>
<gene>
    <name evidence="2" type="ORF">ANCCEY_08562</name>
</gene>